<dbReference type="GO" id="GO:0005886">
    <property type="term" value="C:plasma membrane"/>
    <property type="evidence" value="ECO:0007669"/>
    <property type="project" value="UniProtKB-SubCell"/>
</dbReference>
<feature type="binding site" evidence="7">
    <location>
        <position position="141"/>
    </location>
    <ligand>
        <name>a 1,2-diacyl-sn-glycero-3-phospho-(1'-sn-glycerol)</name>
        <dbReference type="ChEBI" id="CHEBI:64716"/>
    </ligand>
</feature>
<keyword evidence="9" id="KW-1185">Reference proteome</keyword>
<dbReference type="Pfam" id="PF01790">
    <property type="entry name" value="LGT"/>
    <property type="match status" value="1"/>
</dbReference>
<keyword evidence="3 7" id="KW-0808">Transferase</keyword>
<comment type="catalytic activity">
    <reaction evidence="7">
        <text>L-cysteinyl-[prolipoprotein] + a 1,2-diacyl-sn-glycero-3-phospho-(1'-sn-glycerol) = an S-1,2-diacyl-sn-glyceryl-L-cysteinyl-[prolipoprotein] + sn-glycerol 1-phosphate + H(+)</text>
        <dbReference type="Rhea" id="RHEA:56712"/>
        <dbReference type="Rhea" id="RHEA-COMP:14679"/>
        <dbReference type="Rhea" id="RHEA-COMP:14680"/>
        <dbReference type="ChEBI" id="CHEBI:15378"/>
        <dbReference type="ChEBI" id="CHEBI:29950"/>
        <dbReference type="ChEBI" id="CHEBI:57685"/>
        <dbReference type="ChEBI" id="CHEBI:64716"/>
        <dbReference type="ChEBI" id="CHEBI:140658"/>
        <dbReference type="EC" id="2.5.1.145"/>
    </reaction>
</comment>
<evidence type="ECO:0000256" key="1">
    <source>
        <dbReference type="ARBA" id="ARBA00007150"/>
    </source>
</evidence>
<dbReference type="UniPathway" id="UPA00664"/>
<keyword evidence="6 7" id="KW-0472">Membrane</keyword>
<evidence type="ECO:0000313" key="9">
    <source>
        <dbReference type="Proteomes" id="UP000253517"/>
    </source>
</evidence>
<evidence type="ECO:0000256" key="5">
    <source>
        <dbReference type="ARBA" id="ARBA00022989"/>
    </source>
</evidence>
<organism evidence="8 9">
    <name type="scientific">Schleiferia thermophila</name>
    <dbReference type="NCBI Taxonomy" id="884107"/>
    <lineage>
        <taxon>Bacteria</taxon>
        <taxon>Pseudomonadati</taxon>
        <taxon>Bacteroidota</taxon>
        <taxon>Flavobacteriia</taxon>
        <taxon>Flavobacteriales</taxon>
        <taxon>Schleiferiaceae</taxon>
        <taxon>Schleiferia</taxon>
    </lineage>
</organism>
<feature type="transmembrane region" description="Helical" evidence="7">
    <location>
        <begin position="298"/>
        <end position="315"/>
    </location>
</feature>
<evidence type="ECO:0000313" key="8">
    <source>
        <dbReference type="EMBL" id="RCX01215.1"/>
    </source>
</evidence>
<reference evidence="8 9" key="1">
    <citation type="submission" date="2018-07" db="EMBL/GenBank/DDBJ databases">
        <title>Genomic Encyclopedia of Type Strains, Phase IV (KMG-IV): sequencing the most valuable type-strain genomes for metagenomic binning, comparative biology and taxonomic classification.</title>
        <authorList>
            <person name="Goeker M."/>
        </authorList>
    </citation>
    <scope>NUCLEOTIDE SEQUENCE [LARGE SCALE GENOMIC DNA]</scope>
    <source>
        <strain evidence="8 9">DSM 21410</strain>
    </source>
</reference>
<dbReference type="GO" id="GO:0008961">
    <property type="term" value="F:phosphatidylglycerol-prolipoprotein diacylglyceryl transferase activity"/>
    <property type="evidence" value="ECO:0007669"/>
    <property type="project" value="UniProtKB-UniRule"/>
</dbReference>
<feature type="transmembrane region" description="Helical" evidence="7">
    <location>
        <begin position="91"/>
        <end position="113"/>
    </location>
</feature>
<proteinExistence type="inferred from homology"/>
<keyword evidence="2 7" id="KW-1003">Cell membrane</keyword>
<evidence type="ECO:0000256" key="3">
    <source>
        <dbReference type="ARBA" id="ARBA00022679"/>
    </source>
</evidence>
<keyword evidence="5 7" id="KW-1133">Transmembrane helix</keyword>
<feature type="transmembrane region" description="Helical" evidence="7">
    <location>
        <begin position="271"/>
        <end position="289"/>
    </location>
</feature>
<dbReference type="HAMAP" id="MF_01147">
    <property type="entry name" value="Lgt"/>
    <property type="match status" value="1"/>
</dbReference>
<feature type="transmembrane region" description="Helical" evidence="7">
    <location>
        <begin position="56"/>
        <end position="79"/>
    </location>
</feature>
<gene>
    <name evidence="7" type="primary">lgt</name>
    <name evidence="8" type="ORF">DES35_10728</name>
</gene>
<evidence type="ECO:0000256" key="4">
    <source>
        <dbReference type="ARBA" id="ARBA00022692"/>
    </source>
</evidence>
<comment type="function">
    <text evidence="7">Catalyzes the transfer of the diacylglyceryl group from phosphatidylglycerol to the sulfhydryl group of the N-terminal cysteine of a prolipoprotein, the first step in the formation of mature lipoproteins.</text>
</comment>
<comment type="similarity">
    <text evidence="1 7">Belongs to the Lgt family.</text>
</comment>
<feature type="transmembrane region" description="Helical" evidence="7">
    <location>
        <begin position="24"/>
        <end position="44"/>
    </location>
</feature>
<protein>
    <recommendedName>
        <fullName evidence="7">Phosphatidylglycerol--prolipoprotein diacylglyceryl transferase</fullName>
        <ecNumber evidence="7">2.5.1.145</ecNumber>
    </recommendedName>
</protein>
<keyword evidence="8" id="KW-0449">Lipoprotein</keyword>
<comment type="caution">
    <text evidence="8">The sequence shown here is derived from an EMBL/GenBank/DDBJ whole genome shotgun (WGS) entry which is preliminary data.</text>
</comment>
<dbReference type="InterPro" id="IPR001640">
    <property type="entry name" value="Lgt"/>
</dbReference>
<dbReference type="RefSeq" id="WP_114366549.1">
    <property type="nucleotide sequence ID" value="NZ_BHZF01000003.1"/>
</dbReference>
<evidence type="ECO:0000256" key="7">
    <source>
        <dbReference type="HAMAP-Rule" id="MF_01147"/>
    </source>
</evidence>
<keyword evidence="4 7" id="KW-0812">Transmembrane</keyword>
<dbReference type="PANTHER" id="PTHR30589">
    <property type="entry name" value="PROLIPOPROTEIN DIACYLGLYCERYL TRANSFERASE"/>
    <property type="match status" value="1"/>
</dbReference>
<name>A0A368ZW96_9FLAO</name>
<dbReference type="GO" id="GO:0042158">
    <property type="term" value="P:lipoprotein biosynthetic process"/>
    <property type="evidence" value="ECO:0007669"/>
    <property type="project" value="UniProtKB-UniRule"/>
</dbReference>
<dbReference type="AlphaFoldDB" id="A0A368ZW96"/>
<feature type="transmembrane region" description="Helical" evidence="7">
    <location>
        <begin position="335"/>
        <end position="354"/>
    </location>
</feature>
<evidence type="ECO:0000256" key="2">
    <source>
        <dbReference type="ARBA" id="ARBA00022475"/>
    </source>
</evidence>
<sequence length="360" mass="40866">MNSLVVTWDVSRILVDLGVVEIRYYSVLFALGFVLGYFIMKGIFREEGVPADKLDTLLTYVVIATVIGARLGHVFFYQWDYYSQHPEEILMIWEGGLASHGAAIAIMVALWIYSKRVSKRSFFWIIDRVVITVALAGSLIRLGNLMNSEIYGKPTNGKFAFVYVNPVREVFDRFFGSEVKEIEIVKTDEWVETDSLKMPVYAVKLRLDERIAPEMVTAHLSGRLLPYLRHLDSDEQNLVPYEGSVPEVVHNGTNPQVVVKLLGVPRVPSQIVEAVAYLLIFLVLWLMFFKTPMRQREGFTFGMFLVLVFGFRIGVEFFKANQVAFEDELMLNVGQYLSIPLVLAGAAVVVYSLTNKPVQK</sequence>
<comment type="subcellular location">
    <subcellularLocation>
        <location evidence="7">Cell membrane</location>
        <topology evidence="7">Multi-pass membrane protein</topology>
    </subcellularLocation>
</comment>
<evidence type="ECO:0000256" key="6">
    <source>
        <dbReference type="ARBA" id="ARBA00023136"/>
    </source>
</evidence>
<dbReference type="EMBL" id="QPJS01000007">
    <property type="protein sequence ID" value="RCX01215.1"/>
    <property type="molecule type" value="Genomic_DNA"/>
</dbReference>
<dbReference type="Proteomes" id="UP000253517">
    <property type="component" value="Unassembled WGS sequence"/>
</dbReference>
<accession>A0A368ZW96</accession>
<dbReference type="EC" id="2.5.1.145" evidence="7"/>
<dbReference type="PANTHER" id="PTHR30589:SF0">
    <property type="entry name" value="PHOSPHATIDYLGLYCEROL--PROLIPOPROTEIN DIACYLGLYCERYL TRANSFERASE"/>
    <property type="match status" value="1"/>
</dbReference>
<feature type="transmembrane region" description="Helical" evidence="7">
    <location>
        <begin position="125"/>
        <end position="143"/>
    </location>
</feature>
<comment type="pathway">
    <text evidence="7">Protein modification; lipoprotein biosynthesis (diacylglyceryl transfer).</text>
</comment>